<keyword evidence="1" id="KW-1185">Reference proteome</keyword>
<sequence length="116" mass="13349">MENPIYYVTLDLTPKCLCGNEQVSVTLQSIKDGQTLVKEYYHGFNITESCKKLQRFTGLNIAKNLFQYPKQVSVTLQSIKDGQTLVKEYYHGFNITESCKKLQRFTGLNIAKNLFQ</sequence>
<evidence type="ECO:0000313" key="2">
    <source>
        <dbReference type="WBParaSite" id="SPAL_0001166600.1"/>
    </source>
</evidence>
<evidence type="ECO:0000313" key="1">
    <source>
        <dbReference type="Proteomes" id="UP000046392"/>
    </source>
</evidence>
<dbReference type="WBParaSite" id="SPAL_0001166600.1">
    <property type="protein sequence ID" value="SPAL_0001166600.1"/>
    <property type="gene ID" value="SPAL_0001166600"/>
</dbReference>
<protein>
    <submittedName>
        <fullName evidence="2">Transposase</fullName>
    </submittedName>
</protein>
<proteinExistence type="predicted"/>
<name>A0A0N5C0Y7_STREA</name>
<organism evidence="1 2">
    <name type="scientific">Strongyloides papillosus</name>
    <name type="common">Intestinal threadworm</name>
    <dbReference type="NCBI Taxonomy" id="174720"/>
    <lineage>
        <taxon>Eukaryota</taxon>
        <taxon>Metazoa</taxon>
        <taxon>Ecdysozoa</taxon>
        <taxon>Nematoda</taxon>
        <taxon>Chromadorea</taxon>
        <taxon>Rhabditida</taxon>
        <taxon>Tylenchina</taxon>
        <taxon>Panagrolaimomorpha</taxon>
        <taxon>Strongyloidoidea</taxon>
        <taxon>Strongyloididae</taxon>
        <taxon>Strongyloides</taxon>
    </lineage>
</organism>
<accession>A0A0N5C0Y7</accession>
<reference evidence="2" key="1">
    <citation type="submission" date="2017-02" db="UniProtKB">
        <authorList>
            <consortium name="WormBaseParasite"/>
        </authorList>
    </citation>
    <scope>IDENTIFICATION</scope>
</reference>
<dbReference type="AlphaFoldDB" id="A0A0N5C0Y7"/>
<dbReference type="Proteomes" id="UP000046392">
    <property type="component" value="Unplaced"/>
</dbReference>